<sequence>MWFGPIRSPLAVDRLGVLADRAAAGSRRGLLMRNAGALPMSSDLDAGVRHSQTIMPKRPPASPAHEAAARHQLKVRQLESMITTLRAEIVSLQSQTSEIQILRDQAHQIRLSKRSTDHQIASLRSLLKEKDEQIASLSNSDALKVGRALLKMRRRRFGIARLAAHMVGVWWRLSTVREKASSPVKEEKTATTVFNEARFRLEQNGLAEALTWVRAQATGDELLARILVEFGRTVRKTNLPQCIELFREAISLDRKASHIKLLAFGLFDDGLLAEPRQLLDAIIQGGAVLTAAELRRGEQIIALDRIRTNGLHVPARYEGVEKKGGPARALVLASQSLPYHKTPASLRAYRTARRLAGLKIETEVVTPPGYPSEEKAQATRRLVEDIGVRLLPPVQVPAELFDLYAVEAAKELQAFGKLFGPQVIVAEWSEGFAAAGLLTARALSVPYVLDIAEIWKPALPHHPGWEATERFAAETKFCALIAAEADCVLSRSRRITDLLIEQGLPAERVRTISDAPEPPKDLAAARASLRSELGLNAEIVLGFVGGPFPFWDLEAVARATVELVANGRDVALLVVGVGRRIEMLAALARDLGIADRVVTVPRPAGSDPARYFAAMDVAIFPSRPSHVVALRAPMEIWQAAAYGCAVVAGSSVDVGDLAGTGGRSVGYDSEDPQGLTRALASLLDDREHLRLYRSDLQRRANEAAIQTKAAFEEMVRSLVPMEVKSG</sequence>
<feature type="coiled-coil region" evidence="1">
    <location>
        <begin position="68"/>
        <end position="95"/>
    </location>
</feature>
<keyword evidence="4" id="KW-1185">Reference proteome</keyword>
<gene>
    <name evidence="3" type="ORF">QO011_002956</name>
</gene>
<protein>
    <submittedName>
        <fullName evidence="3">Glycosyltransferase involved in cell wall biosynthesis</fullName>
    </submittedName>
</protein>
<proteinExistence type="predicted"/>
<dbReference type="Pfam" id="PF13692">
    <property type="entry name" value="Glyco_trans_1_4"/>
    <property type="match status" value="1"/>
</dbReference>
<dbReference type="InterPro" id="IPR028098">
    <property type="entry name" value="Glyco_trans_4-like_N"/>
</dbReference>
<dbReference type="Gene3D" id="3.40.50.2000">
    <property type="entry name" value="Glycogen Phosphorylase B"/>
    <property type="match status" value="2"/>
</dbReference>
<comment type="caution">
    <text evidence="3">The sequence shown here is derived from an EMBL/GenBank/DDBJ whole genome shotgun (WGS) entry which is preliminary data.</text>
</comment>
<dbReference type="EMBL" id="JAUSVX010000005">
    <property type="protein sequence ID" value="MDQ0469940.1"/>
    <property type="molecule type" value="Genomic_DNA"/>
</dbReference>
<accession>A0ABU0J6S1</accession>
<evidence type="ECO:0000313" key="4">
    <source>
        <dbReference type="Proteomes" id="UP001242480"/>
    </source>
</evidence>
<dbReference type="PANTHER" id="PTHR12526">
    <property type="entry name" value="GLYCOSYLTRANSFERASE"/>
    <property type="match status" value="1"/>
</dbReference>
<dbReference type="RefSeq" id="WP_307273219.1">
    <property type="nucleotide sequence ID" value="NZ_JAUSVX010000005.1"/>
</dbReference>
<organism evidence="3 4">
    <name type="scientific">Labrys wisconsinensis</name>
    <dbReference type="NCBI Taxonomy" id="425677"/>
    <lineage>
        <taxon>Bacteria</taxon>
        <taxon>Pseudomonadati</taxon>
        <taxon>Pseudomonadota</taxon>
        <taxon>Alphaproteobacteria</taxon>
        <taxon>Hyphomicrobiales</taxon>
        <taxon>Xanthobacteraceae</taxon>
        <taxon>Labrys</taxon>
    </lineage>
</organism>
<keyword evidence="1" id="KW-0175">Coiled coil</keyword>
<name>A0ABU0J6S1_9HYPH</name>
<reference evidence="3 4" key="1">
    <citation type="submission" date="2023-07" db="EMBL/GenBank/DDBJ databases">
        <title>Genomic Encyclopedia of Type Strains, Phase IV (KMG-IV): sequencing the most valuable type-strain genomes for metagenomic binning, comparative biology and taxonomic classification.</title>
        <authorList>
            <person name="Goeker M."/>
        </authorList>
    </citation>
    <scope>NUCLEOTIDE SEQUENCE [LARGE SCALE GENOMIC DNA]</scope>
    <source>
        <strain evidence="3 4">DSM 19619</strain>
    </source>
</reference>
<evidence type="ECO:0000313" key="3">
    <source>
        <dbReference type="EMBL" id="MDQ0469940.1"/>
    </source>
</evidence>
<feature type="domain" description="Glycosyltransferase subfamily 4-like N-terminal" evidence="2">
    <location>
        <begin position="347"/>
        <end position="513"/>
    </location>
</feature>
<evidence type="ECO:0000259" key="2">
    <source>
        <dbReference type="Pfam" id="PF13579"/>
    </source>
</evidence>
<dbReference type="Pfam" id="PF13579">
    <property type="entry name" value="Glyco_trans_4_4"/>
    <property type="match status" value="1"/>
</dbReference>
<evidence type="ECO:0000256" key="1">
    <source>
        <dbReference type="SAM" id="Coils"/>
    </source>
</evidence>
<dbReference type="SUPFAM" id="SSF53756">
    <property type="entry name" value="UDP-Glycosyltransferase/glycogen phosphorylase"/>
    <property type="match status" value="1"/>
</dbReference>
<dbReference type="Proteomes" id="UP001242480">
    <property type="component" value="Unassembled WGS sequence"/>
</dbReference>